<keyword evidence="9" id="KW-0407">Ion channel</keyword>
<evidence type="ECO:0000256" key="8">
    <source>
        <dbReference type="ARBA" id="ARBA00023214"/>
    </source>
</evidence>
<evidence type="ECO:0000256" key="1">
    <source>
        <dbReference type="ARBA" id="ARBA00004141"/>
    </source>
</evidence>
<keyword evidence="4 10" id="KW-1133">Transmembrane helix</keyword>
<dbReference type="InterPro" id="IPR014743">
    <property type="entry name" value="Cl-channel_core"/>
</dbReference>
<dbReference type="Proteomes" id="UP000543804">
    <property type="component" value="Unassembled WGS sequence"/>
</dbReference>
<evidence type="ECO:0000256" key="6">
    <source>
        <dbReference type="ARBA" id="ARBA00023136"/>
    </source>
</evidence>
<keyword evidence="2" id="KW-0813">Transport</keyword>
<feature type="transmembrane region" description="Helical" evidence="10">
    <location>
        <begin position="337"/>
        <end position="362"/>
    </location>
</feature>
<feature type="transmembrane region" description="Helical" evidence="10">
    <location>
        <begin position="310"/>
        <end position="331"/>
    </location>
</feature>
<reference evidence="11 12" key="1">
    <citation type="submission" date="2020-04" db="EMBL/GenBank/DDBJ databases">
        <authorList>
            <person name="Hitch T.C.A."/>
            <person name="Wylensek D."/>
            <person name="Clavel T."/>
        </authorList>
    </citation>
    <scope>NUCLEOTIDE SEQUENCE [LARGE SCALE GENOMIC DNA]</scope>
    <source>
        <strain evidence="11 12">PG-130-P53-12</strain>
    </source>
</reference>
<feature type="transmembrane region" description="Helical" evidence="10">
    <location>
        <begin position="374"/>
        <end position="393"/>
    </location>
</feature>
<dbReference type="Pfam" id="PF00654">
    <property type="entry name" value="Voltage_CLC"/>
    <property type="match status" value="1"/>
</dbReference>
<dbReference type="PRINTS" id="PR00762">
    <property type="entry name" value="CLCHANNEL"/>
</dbReference>
<keyword evidence="12" id="KW-1185">Reference proteome</keyword>
<dbReference type="Gene3D" id="1.10.3080.10">
    <property type="entry name" value="Clc chloride channel"/>
    <property type="match status" value="1"/>
</dbReference>
<evidence type="ECO:0000256" key="2">
    <source>
        <dbReference type="ARBA" id="ARBA00022448"/>
    </source>
</evidence>
<evidence type="ECO:0000256" key="10">
    <source>
        <dbReference type="SAM" id="Phobius"/>
    </source>
</evidence>
<keyword evidence="8" id="KW-0868">Chloride</keyword>
<feature type="transmembrane region" description="Helical" evidence="10">
    <location>
        <begin position="196"/>
        <end position="217"/>
    </location>
</feature>
<feature type="transmembrane region" description="Helical" evidence="10">
    <location>
        <begin position="229"/>
        <end position="252"/>
    </location>
</feature>
<keyword evidence="5" id="KW-0406">Ion transport</keyword>
<feature type="transmembrane region" description="Helical" evidence="10">
    <location>
        <begin position="110"/>
        <end position="131"/>
    </location>
</feature>
<keyword evidence="3 10" id="KW-0812">Transmembrane</keyword>
<evidence type="ECO:0000256" key="4">
    <source>
        <dbReference type="ARBA" id="ARBA00022989"/>
    </source>
</evidence>
<sequence>MRAKFLAFLAWLAQPERLKLRLFLEGNLIGVLTGLVVAAFRYLLVCSEEILPRLYAWLAQAPWEFTALWLLALAGIGYIIYRILEAEPMTSGSGIPQIEGILAGEMQMNWARVLVLKFAGAVLGIGAGLSLGREGPSVQLGACLGQGVGRLARRAPGEDRYLLTAGAGAGLAAAFNAPLAGVIFCLEELTKDFSPLVLMGAVAASVTATTVTQEFFGLAPVFHMGEVPVVATGAFFLPLVLLGAFVGVLSLAFNRTLTASLDGFQRLSLPEAVKPVVPLFASCAAGFFLPQILGGGSPLVDSLVREDYGLLFLLVLFLGKFFFTMLCFGSGVPGGIFLPMLVLGALGGAMFARAAVLLGLLAPQLAVDCMVFGMAAYFACVVKSPITGTVLIMEMTGSFAHLLPLILVSMTAYLVSEIAGGAPVYEMLLARSLRLRERARQRLQALGRPAGTK</sequence>
<keyword evidence="6 10" id="KW-0472">Membrane</keyword>
<dbReference type="InterPro" id="IPR001807">
    <property type="entry name" value="ClC"/>
</dbReference>
<dbReference type="AlphaFoldDB" id="A0A848B5T4"/>
<name>A0A848B5T4_9FIRM</name>
<evidence type="ECO:0000256" key="5">
    <source>
        <dbReference type="ARBA" id="ARBA00023065"/>
    </source>
</evidence>
<evidence type="ECO:0000256" key="9">
    <source>
        <dbReference type="ARBA" id="ARBA00023303"/>
    </source>
</evidence>
<comment type="caution">
    <text evidence="11">The sequence shown here is derived from an EMBL/GenBank/DDBJ whole genome shotgun (WGS) entry which is preliminary data.</text>
</comment>
<gene>
    <name evidence="11" type="ORF">HF878_07355</name>
</gene>
<evidence type="ECO:0000313" key="12">
    <source>
        <dbReference type="Proteomes" id="UP000543804"/>
    </source>
</evidence>
<dbReference type="GO" id="GO:0005254">
    <property type="term" value="F:chloride channel activity"/>
    <property type="evidence" value="ECO:0007669"/>
    <property type="project" value="UniProtKB-KW"/>
</dbReference>
<feature type="transmembrane region" description="Helical" evidence="10">
    <location>
        <begin position="65"/>
        <end position="84"/>
    </location>
</feature>
<organism evidence="11 12">
    <name type="scientific">Selenomonas bovis</name>
    <dbReference type="NCBI Taxonomy" id="416586"/>
    <lineage>
        <taxon>Bacteria</taxon>
        <taxon>Bacillati</taxon>
        <taxon>Bacillota</taxon>
        <taxon>Negativicutes</taxon>
        <taxon>Selenomonadales</taxon>
        <taxon>Selenomonadaceae</taxon>
        <taxon>Selenomonas</taxon>
    </lineage>
</organism>
<dbReference type="SUPFAM" id="SSF81340">
    <property type="entry name" value="Clc chloride channel"/>
    <property type="match status" value="1"/>
</dbReference>
<dbReference type="InterPro" id="IPR050368">
    <property type="entry name" value="ClC-type_chloride_channel"/>
</dbReference>
<feature type="transmembrane region" description="Helical" evidence="10">
    <location>
        <begin position="405"/>
        <end position="428"/>
    </location>
</feature>
<feature type="transmembrane region" description="Helical" evidence="10">
    <location>
        <begin position="27"/>
        <end position="44"/>
    </location>
</feature>
<evidence type="ECO:0000256" key="3">
    <source>
        <dbReference type="ARBA" id="ARBA00022692"/>
    </source>
</evidence>
<evidence type="ECO:0000313" key="11">
    <source>
        <dbReference type="EMBL" id="NMD99283.1"/>
    </source>
</evidence>
<dbReference type="PANTHER" id="PTHR43427:SF6">
    <property type="entry name" value="CHLORIDE CHANNEL PROTEIN CLC-E"/>
    <property type="match status" value="1"/>
</dbReference>
<keyword evidence="7" id="KW-0869">Chloride channel</keyword>
<dbReference type="EMBL" id="JABAFA010000025">
    <property type="protein sequence ID" value="NMD99283.1"/>
    <property type="molecule type" value="Genomic_DNA"/>
</dbReference>
<evidence type="ECO:0000256" key="7">
    <source>
        <dbReference type="ARBA" id="ARBA00023173"/>
    </source>
</evidence>
<dbReference type="PANTHER" id="PTHR43427">
    <property type="entry name" value="CHLORIDE CHANNEL PROTEIN CLC-E"/>
    <property type="match status" value="1"/>
</dbReference>
<comment type="subcellular location">
    <subcellularLocation>
        <location evidence="1">Membrane</location>
        <topology evidence="1">Multi-pass membrane protein</topology>
    </subcellularLocation>
</comment>
<feature type="transmembrane region" description="Helical" evidence="10">
    <location>
        <begin position="161"/>
        <end position="184"/>
    </location>
</feature>
<dbReference type="CDD" id="cd01031">
    <property type="entry name" value="EriC"/>
    <property type="match status" value="1"/>
</dbReference>
<protein>
    <submittedName>
        <fullName evidence="11">ClC family H(+)/Cl(-) exchange transporter</fullName>
    </submittedName>
</protein>
<proteinExistence type="predicted"/>
<dbReference type="GO" id="GO:0034707">
    <property type="term" value="C:chloride channel complex"/>
    <property type="evidence" value="ECO:0007669"/>
    <property type="project" value="UniProtKB-KW"/>
</dbReference>
<accession>A0A848B5T4</accession>